<dbReference type="EMBL" id="FRFC01000004">
    <property type="protein sequence ID" value="SHO46306.1"/>
    <property type="molecule type" value="Genomic_DNA"/>
</dbReference>
<reference evidence="2" key="1">
    <citation type="submission" date="2016-12" db="EMBL/GenBank/DDBJ databases">
        <authorList>
            <person name="Herbold C."/>
        </authorList>
    </citation>
    <scope>NUCLEOTIDE SEQUENCE [LARGE SCALE GENOMIC DNA]</scope>
</reference>
<proteinExistence type="predicted"/>
<organism evidence="1 2">
    <name type="scientific">Nitrosotalea sinensis</name>
    <dbReference type="NCBI Taxonomy" id="1499975"/>
    <lineage>
        <taxon>Archaea</taxon>
        <taxon>Nitrososphaerota</taxon>
        <taxon>Nitrososphaeria</taxon>
        <taxon>Nitrosotaleales</taxon>
        <taxon>Nitrosotaleaceae</taxon>
        <taxon>Nitrosotalea</taxon>
    </lineage>
</organism>
<dbReference type="RefSeq" id="WP_101010588.1">
    <property type="nucleotide sequence ID" value="NZ_FRFC01000004.1"/>
</dbReference>
<dbReference type="OrthoDB" id="7828at2157"/>
<evidence type="ECO:0000313" key="1">
    <source>
        <dbReference type="EMBL" id="SHO46306.1"/>
    </source>
</evidence>
<dbReference type="Proteomes" id="UP000232412">
    <property type="component" value="Unassembled WGS sequence"/>
</dbReference>
<gene>
    <name evidence="1" type="ORF">NSIN_30058</name>
</gene>
<evidence type="ECO:0000313" key="2">
    <source>
        <dbReference type="Proteomes" id="UP000232412"/>
    </source>
</evidence>
<accession>A0A2H1EHA1</accession>
<protein>
    <recommendedName>
        <fullName evidence="3">Zinc finger C2H2-type domain-containing protein</fullName>
    </recommendedName>
</protein>
<dbReference type="AlphaFoldDB" id="A0A2H1EHA1"/>
<keyword evidence="2" id="KW-1185">Reference proteome</keyword>
<sequence length="122" mass="13669">MITVDCKDIDALKSPLAIYTSDQVGAMPALKLHEFVLAPITDEYIDPSNVIQAIKSFLTSLSIEKHFAVIQKKNTITIIPIDDYKLEAKPSGPTDQFFSCVHCGHVTQFEAVHNNHMKIHYL</sequence>
<name>A0A2H1EHA1_9ARCH</name>
<evidence type="ECO:0008006" key="3">
    <source>
        <dbReference type="Google" id="ProtNLM"/>
    </source>
</evidence>